<dbReference type="EMBL" id="PVXL01000072">
    <property type="protein sequence ID" value="PRR69630.1"/>
    <property type="molecule type" value="Genomic_DNA"/>
</dbReference>
<evidence type="ECO:0000313" key="1">
    <source>
        <dbReference type="EMBL" id="PRR69630.1"/>
    </source>
</evidence>
<name>A0A9X7P4X6_9FIRM</name>
<proteinExistence type="predicted"/>
<organism evidence="1 2">
    <name type="scientific">Neomoorella stamsii</name>
    <dbReference type="NCBI Taxonomy" id="1266720"/>
    <lineage>
        <taxon>Bacteria</taxon>
        <taxon>Bacillati</taxon>
        <taxon>Bacillota</taxon>
        <taxon>Clostridia</taxon>
        <taxon>Neomoorellales</taxon>
        <taxon>Neomoorellaceae</taxon>
        <taxon>Neomoorella</taxon>
    </lineage>
</organism>
<comment type="caution">
    <text evidence="1">The sequence shown here is derived from an EMBL/GenBank/DDBJ whole genome shotgun (WGS) entry which is preliminary data.</text>
</comment>
<protein>
    <recommendedName>
        <fullName evidence="3">Rubredoxin-like domain-containing protein</fullName>
    </recommendedName>
</protein>
<keyword evidence="2" id="KW-1185">Reference proteome</keyword>
<dbReference type="AlphaFoldDB" id="A0A9X7P4X6"/>
<evidence type="ECO:0008006" key="3">
    <source>
        <dbReference type="Google" id="ProtNLM"/>
    </source>
</evidence>
<dbReference type="Proteomes" id="UP000239430">
    <property type="component" value="Unassembled WGS sequence"/>
</dbReference>
<gene>
    <name evidence="1" type="ORF">MOST_30520</name>
</gene>
<evidence type="ECO:0000313" key="2">
    <source>
        <dbReference type="Proteomes" id="UP000239430"/>
    </source>
</evidence>
<reference evidence="1 2" key="1">
    <citation type="submission" date="2018-03" db="EMBL/GenBank/DDBJ databases">
        <title>Genome sequence of Moorella stamsii DSM 26217.</title>
        <authorList>
            <person name="Poehlein A."/>
            <person name="Daniel R."/>
        </authorList>
    </citation>
    <scope>NUCLEOTIDE SEQUENCE [LARGE SCALE GENOMIC DNA]</scope>
    <source>
        <strain evidence="2">DSM 26217</strain>
    </source>
</reference>
<accession>A0A9X7P4X6</accession>
<sequence length="43" mass="5227">MYICWNCGLLIGEENTDWEPSRLCPSCEKAMEAAKKEWWRERY</sequence>